<dbReference type="GO" id="GO:0003899">
    <property type="term" value="F:DNA-directed RNA polymerase activity"/>
    <property type="evidence" value="ECO:0007669"/>
    <property type="project" value="UniProtKB-EC"/>
</dbReference>
<keyword evidence="8 10" id="KW-0804">Transcription</keyword>
<evidence type="ECO:0000256" key="11">
    <source>
        <dbReference type="SAM" id="MobiDB-lite"/>
    </source>
</evidence>
<dbReference type="Proteomes" id="UP000030671">
    <property type="component" value="Unassembled WGS sequence"/>
</dbReference>
<dbReference type="InterPro" id="IPR002092">
    <property type="entry name" value="DNA-dir_Rpol_phage-type"/>
</dbReference>
<dbReference type="InterPro" id="IPR029262">
    <property type="entry name" value="RPOL_N"/>
</dbReference>
<name>W4K447_HETIT</name>
<dbReference type="OrthoDB" id="276422at2759"/>
<dbReference type="InterPro" id="IPR046950">
    <property type="entry name" value="DNA-dir_Rpol_C_phage-type"/>
</dbReference>
<feature type="domain" description="DNA-directed RNA polymerase N-terminal" evidence="12">
    <location>
        <begin position="108"/>
        <end position="433"/>
    </location>
</feature>
<keyword evidence="14" id="KW-1185">Reference proteome</keyword>
<evidence type="ECO:0000259" key="12">
    <source>
        <dbReference type="SMART" id="SM01311"/>
    </source>
</evidence>
<evidence type="ECO:0000256" key="6">
    <source>
        <dbReference type="ARBA" id="ARBA00022946"/>
    </source>
</evidence>
<gene>
    <name evidence="13" type="ORF">HETIRDRAFT_477423</name>
</gene>
<comment type="subcellular location">
    <subcellularLocation>
        <location evidence="1">Mitochondrion</location>
    </subcellularLocation>
</comment>
<dbReference type="PANTHER" id="PTHR10102:SF0">
    <property type="entry name" value="DNA-DIRECTED RNA POLYMERASE, MITOCHONDRIAL"/>
    <property type="match status" value="1"/>
</dbReference>
<comment type="function">
    <text evidence="10">DNA-dependent RNA polymerase catalyzes the transcription of DNA into RNA using the four ribonucleoside triphosphates as substrates.</text>
</comment>
<protein>
    <recommendedName>
        <fullName evidence="10">DNA-directed RNA polymerase</fullName>
        <ecNumber evidence="10">2.7.7.6</ecNumber>
    </recommendedName>
</protein>
<dbReference type="Gene3D" id="1.10.1320.10">
    <property type="entry name" value="DNA-directed RNA polymerase, N-terminal domain"/>
    <property type="match status" value="1"/>
</dbReference>
<dbReference type="GeneID" id="20677742"/>
<evidence type="ECO:0000256" key="4">
    <source>
        <dbReference type="ARBA" id="ARBA00022679"/>
    </source>
</evidence>
<evidence type="ECO:0000256" key="1">
    <source>
        <dbReference type="ARBA" id="ARBA00004173"/>
    </source>
</evidence>
<comment type="similarity">
    <text evidence="2 10">Belongs to the phage and mitochondrial RNA polymerase family.</text>
</comment>
<dbReference type="GO" id="GO:0001018">
    <property type="term" value="F:mitochondrial promoter sequence-specific DNA binding"/>
    <property type="evidence" value="ECO:0007669"/>
    <property type="project" value="TreeGrafter"/>
</dbReference>
<dbReference type="AlphaFoldDB" id="W4K447"/>
<dbReference type="RefSeq" id="XP_009548352.1">
    <property type="nucleotide sequence ID" value="XM_009550057.1"/>
</dbReference>
<sequence length="1092" mass="123162">MVVSDRSIESSEDAEKIIQVLSKAAVELNLFKIVSELGQAEALASTKYDPLADVPEVKPVTILKKPEEGEPDGVSEPQEEIPFNLEVLRKHLGQVVLARRVLPEDVASRQKLLEESVYDVAVERLRRQSEIFEELGIDGGGLKQADLQKWMWGWHVKLRERLQRDLTKLVRDEEHWGPCEYSLREQSVRIAPFLSLIKPEKLSLITILEIMRLQGTGGVTDGMKTARALLAVGKAVEMEHKAEMCKKNNIQIPVNATRSGEHGYFSLNTYQDLHARRVTARKYMEDSEEWTSEWTQVCKVRVGSFLVDRLMEEASIERNGFNKTTGEPVSEDHPAFFHSYEYLRGHKLGVIKLNPIVAERMAKDGLRETLHPRHLPMLVKPKPWLSYNEGGYLYNKTQAMRFKDSQEQQTYLKHASAMGNVELVYAGLDVLGSTPWQINRRVFDVVLSVWNSGERLSKLPPAVFDTPEPERPDDVDSDPNARSIYLQRHRAWLQAKANNHSDRCSVNYKVEIARAFLGDIFYLPHNLDFRGRAYPIPPHLNHIGNDLSRGLLLFGESKPLGERGLRWLKIHLANLYGFDKATFDERVEFVHQHLENIYDSAEKPLDGRRWWVKADDPWQCLATCMELKSALDSPDPLAYECALPVHQDGTCNGLQHYAALGGDARGAKQVNLDVGDRPSDVYTYVADMVEKLILEDLAKGNRNAQMLSGKISRKVVKQTVMTTVYGVTFVGAREQIEKQLKDRSDIPEEEIFYAAAYIAKKVLQCIGDLFVGAQDIMNWLTMSARLIAKSVPSDRLSAAMRLEKPRASKKPLASRLKKEQMTSVVWTTPLGLPIVQPYRKAKRKQIMTSVQSVYISDPNAPAEVDAQKQSSAFPPNFIHSLDATHMLLTALECRTQGLTFASVHDSYWTHPSTIDQMSSIIRDTFIALHSSDVLRRLDTEFRERYTNYKVPVEALKGMQMLRKSFIDPEAVEAEDGTSTTEATIAGESTPETIVPENVLASDSASGAPEPSEEGKSINSKAGLEPTTLSREEIVELFTPKRKGPGRKSLDELEARDVSVEGMFVNLTDLLPPLPKKGEFDVNKIKSSLYFFS</sequence>
<evidence type="ECO:0000256" key="3">
    <source>
        <dbReference type="ARBA" id="ARBA00022478"/>
    </source>
</evidence>
<organism evidence="13 14">
    <name type="scientific">Heterobasidion irregulare (strain TC 32-1)</name>
    <dbReference type="NCBI Taxonomy" id="747525"/>
    <lineage>
        <taxon>Eukaryota</taxon>
        <taxon>Fungi</taxon>
        <taxon>Dikarya</taxon>
        <taxon>Basidiomycota</taxon>
        <taxon>Agaricomycotina</taxon>
        <taxon>Agaricomycetes</taxon>
        <taxon>Russulales</taxon>
        <taxon>Bondarzewiaceae</taxon>
        <taxon>Heterobasidion</taxon>
        <taxon>Heterobasidion annosum species complex</taxon>
    </lineage>
</organism>
<proteinExistence type="inferred from homology"/>
<dbReference type="EMBL" id="KI925460">
    <property type="protein sequence ID" value="ETW79806.1"/>
    <property type="molecule type" value="Genomic_DNA"/>
</dbReference>
<keyword evidence="6" id="KW-0809">Transit peptide</keyword>
<reference evidence="13 14" key="1">
    <citation type="journal article" date="2012" name="New Phytol.">
        <title>Insight into trade-off between wood decay and parasitism from the genome of a fungal forest pathogen.</title>
        <authorList>
            <person name="Olson A."/>
            <person name="Aerts A."/>
            <person name="Asiegbu F."/>
            <person name="Belbahri L."/>
            <person name="Bouzid O."/>
            <person name="Broberg A."/>
            <person name="Canback B."/>
            <person name="Coutinho P.M."/>
            <person name="Cullen D."/>
            <person name="Dalman K."/>
            <person name="Deflorio G."/>
            <person name="van Diepen L.T."/>
            <person name="Dunand C."/>
            <person name="Duplessis S."/>
            <person name="Durling M."/>
            <person name="Gonthier P."/>
            <person name="Grimwood J."/>
            <person name="Fossdal C.G."/>
            <person name="Hansson D."/>
            <person name="Henrissat B."/>
            <person name="Hietala A."/>
            <person name="Himmelstrand K."/>
            <person name="Hoffmeister D."/>
            <person name="Hogberg N."/>
            <person name="James T.Y."/>
            <person name="Karlsson M."/>
            <person name="Kohler A."/>
            <person name="Kues U."/>
            <person name="Lee Y.H."/>
            <person name="Lin Y.C."/>
            <person name="Lind M."/>
            <person name="Lindquist E."/>
            <person name="Lombard V."/>
            <person name="Lucas S."/>
            <person name="Lunden K."/>
            <person name="Morin E."/>
            <person name="Murat C."/>
            <person name="Park J."/>
            <person name="Raffaello T."/>
            <person name="Rouze P."/>
            <person name="Salamov A."/>
            <person name="Schmutz J."/>
            <person name="Solheim H."/>
            <person name="Stahlberg J."/>
            <person name="Velez H."/>
            <person name="de Vries R.P."/>
            <person name="Wiebenga A."/>
            <person name="Woodward S."/>
            <person name="Yakovlev I."/>
            <person name="Garbelotto M."/>
            <person name="Martin F."/>
            <person name="Grigoriev I.V."/>
            <person name="Stenlid J."/>
        </authorList>
    </citation>
    <scope>NUCLEOTIDE SEQUENCE [LARGE SCALE GENOMIC DNA]</scope>
    <source>
        <strain evidence="13 14">TC 32-1</strain>
    </source>
</reference>
<dbReference type="InParanoid" id="W4K447"/>
<evidence type="ECO:0000256" key="9">
    <source>
        <dbReference type="ARBA" id="ARBA00048552"/>
    </source>
</evidence>
<dbReference type="FunFam" id="1.10.150.20:FF:000041">
    <property type="entry name" value="DNA-directed RNA polymerase"/>
    <property type="match status" value="1"/>
</dbReference>
<comment type="catalytic activity">
    <reaction evidence="9 10">
        <text>RNA(n) + a ribonucleoside 5'-triphosphate = RNA(n+1) + diphosphate</text>
        <dbReference type="Rhea" id="RHEA:21248"/>
        <dbReference type="Rhea" id="RHEA-COMP:14527"/>
        <dbReference type="Rhea" id="RHEA-COMP:17342"/>
        <dbReference type="ChEBI" id="CHEBI:33019"/>
        <dbReference type="ChEBI" id="CHEBI:61557"/>
        <dbReference type="ChEBI" id="CHEBI:140395"/>
        <dbReference type="EC" id="2.7.7.6"/>
    </reaction>
</comment>
<keyword evidence="3 10" id="KW-0240">DNA-directed RNA polymerase</keyword>
<evidence type="ECO:0000256" key="2">
    <source>
        <dbReference type="ARBA" id="ARBA00009493"/>
    </source>
</evidence>
<feature type="region of interest" description="Disordered" evidence="11">
    <location>
        <begin position="969"/>
        <end position="1024"/>
    </location>
</feature>
<dbReference type="HOGENOM" id="CLU_003364_1_1_1"/>
<dbReference type="SUPFAM" id="SSF56672">
    <property type="entry name" value="DNA/RNA polymerases"/>
    <property type="match status" value="1"/>
</dbReference>
<dbReference type="InterPro" id="IPR043502">
    <property type="entry name" value="DNA/RNA_pol_sf"/>
</dbReference>
<dbReference type="FunFam" id="1.10.287.280:FF:000001">
    <property type="entry name" value="DNA-directed RNA polymerase"/>
    <property type="match status" value="1"/>
</dbReference>
<dbReference type="eggNOG" id="KOG1038">
    <property type="taxonomic scope" value="Eukaryota"/>
</dbReference>
<dbReference type="STRING" id="747525.W4K447"/>
<dbReference type="EC" id="2.7.7.6" evidence="10"/>
<dbReference type="GO" id="GO:0034245">
    <property type="term" value="C:mitochondrial DNA-directed RNA polymerase complex"/>
    <property type="evidence" value="ECO:0007669"/>
    <property type="project" value="TreeGrafter"/>
</dbReference>
<dbReference type="Pfam" id="PF00940">
    <property type="entry name" value="RNA_pol"/>
    <property type="match status" value="1"/>
</dbReference>
<dbReference type="PROSITE" id="PS00489">
    <property type="entry name" value="RNA_POL_PHAGE_2"/>
    <property type="match status" value="1"/>
</dbReference>
<dbReference type="PROSITE" id="PS00900">
    <property type="entry name" value="RNA_POL_PHAGE_1"/>
    <property type="match status" value="1"/>
</dbReference>
<keyword evidence="7" id="KW-0496">Mitochondrion</keyword>
<evidence type="ECO:0000256" key="5">
    <source>
        <dbReference type="ARBA" id="ARBA00022695"/>
    </source>
</evidence>
<dbReference type="PANTHER" id="PTHR10102">
    <property type="entry name" value="DNA-DIRECTED RNA POLYMERASE, MITOCHONDRIAL"/>
    <property type="match status" value="1"/>
</dbReference>
<evidence type="ECO:0000256" key="10">
    <source>
        <dbReference type="RuleBase" id="RU003805"/>
    </source>
</evidence>
<dbReference type="KEGG" id="hir:HETIRDRAFT_477423"/>
<dbReference type="InterPro" id="IPR037159">
    <property type="entry name" value="RNA_POL_N_sf"/>
</dbReference>
<dbReference type="GO" id="GO:0006390">
    <property type="term" value="P:mitochondrial transcription"/>
    <property type="evidence" value="ECO:0007669"/>
    <property type="project" value="TreeGrafter"/>
</dbReference>
<dbReference type="FunCoup" id="W4K447">
    <property type="interactions" value="137"/>
</dbReference>
<dbReference type="InterPro" id="IPR024075">
    <property type="entry name" value="DNA-dir_RNA_pol_helix_hairp_sf"/>
</dbReference>
<evidence type="ECO:0000313" key="13">
    <source>
        <dbReference type="EMBL" id="ETW79806.1"/>
    </source>
</evidence>
<dbReference type="Pfam" id="PF14700">
    <property type="entry name" value="RPOL_N"/>
    <property type="match status" value="1"/>
</dbReference>
<keyword evidence="5 10" id="KW-0548">Nucleotidyltransferase</keyword>
<dbReference type="Gene3D" id="1.10.287.280">
    <property type="match status" value="1"/>
</dbReference>
<accession>W4K447</accession>
<dbReference type="SMART" id="SM01311">
    <property type="entry name" value="RPOL_N"/>
    <property type="match status" value="1"/>
</dbReference>
<keyword evidence="4 10" id="KW-0808">Transferase</keyword>
<evidence type="ECO:0000256" key="7">
    <source>
        <dbReference type="ARBA" id="ARBA00023128"/>
    </source>
</evidence>
<dbReference type="Gene3D" id="1.10.150.20">
    <property type="entry name" value="5' to 3' exonuclease, C-terminal subdomain"/>
    <property type="match status" value="1"/>
</dbReference>
<dbReference type="Gene3D" id="1.10.287.260">
    <property type="match status" value="1"/>
</dbReference>
<evidence type="ECO:0000313" key="14">
    <source>
        <dbReference type="Proteomes" id="UP000030671"/>
    </source>
</evidence>
<evidence type="ECO:0000256" key="8">
    <source>
        <dbReference type="ARBA" id="ARBA00023163"/>
    </source>
</evidence>